<dbReference type="EMBL" id="BAAART010000018">
    <property type="protein sequence ID" value="GAA2220715.1"/>
    <property type="molecule type" value="Genomic_DNA"/>
</dbReference>
<keyword evidence="2" id="KW-0812">Transmembrane</keyword>
<evidence type="ECO:0000313" key="3">
    <source>
        <dbReference type="EMBL" id="GAA2220715.1"/>
    </source>
</evidence>
<name>A0ABP5PZR4_9ACTN</name>
<comment type="caution">
    <text evidence="3">The sequence shown here is derived from an EMBL/GenBank/DDBJ whole genome shotgun (WGS) entry which is preliminary data.</text>
</comment>
<feature type="region of interest" description="Disordered" evidence="1">
    <location>
        <begin position="1"/>
        <end position="41"/>
    </location>
</feature>
<feature type="compositionally biased region" description="Polar residues" evidence="1">
    <location>
        <begin position="10"/>
        <end position="25"/>
    </location>
</feature>
<accession>A0ABP5PZR4</accession>
<gene>
    <name evidence="3" type="ORF">GCM10010104_08150</name>
</gene>
<feature type="transmembrane region" description="Helical" evidence="2">
    <location>
        <begin position="77"/>
        <end position="102"/>
    </location>
</feature>
<dbReference type="Proteomes" id="UP001501474">
    <property type="component" value="Unassembled WGS sequence"/>
</dbReference>
<keyword evidence="2" id="KW-1133">Transmembrane helix</keyword>
<evidence type="ECO:0000256" key="1">
    <source>
        <dbReference type="SAM" id="MobiDB-lite"/>
    </source>
</evidence>
<evidence type="ECO:0000313" key="4">
    <source>
        <dbReference type="Proteomes" id="UP001501474"/>
    </source>
</evidence>
<keyword evidence="2" id="KW-0472">Membrane</keyword>
<protein>
    <submittedName>
        <fullName evidence="3">Uncharacterized protein</fullName>
    </submittedName>
</protein>
<organism evidence="3 4">
    <name type="scientific">Streptomyces indiaensis</name>
    <dbReference type="NCBI Taxonomy" id="284033"/>
    <lineage>
        <taxon>Bacteria</taxon>
        <taxon>Bacillati</taxon>
        <taxon>Actinomycetota</taxon>
        <taxon>Actinomycetes</taxon>
        <taxon>Kitasatosporales</taxon>
        <taxon>Streptomycetaceae</taxon>
        <taxon>Streptomyces</taxon>
    </lineage>
</organism>
<sequence length="105" mass="11163">MHVELGGTRCTATASRNNPDRSQINYGGMMLQEPGHPSESRDDCTVLRIAWQCNALHGEEGAEGSPHRNRDGWRHPASLAVMVTAAASLITALTGVAALLLATRG</sequence>
<evidence type="ECO:0000256" key="2">
    <source>
        <dbReference type="SAM" id="Phobius"/>
    </source>
</evidence>
<keyword evidence="4" id="KW-1185">Reference proteome</keyword>
<proteinExistence type="predicted"/>
<reference evidence="4" key="1">
    <citation type="journal article" date="2019" name="Int. J. Syst. Evol. Microbiol.">
        <title>The Global Catalogue of Microorganisms (GCM) 10K type strain sequencing project: providing services to taxonomists for standard genome sequencing and annotation.</title>
        <authorList>
            <consortium name="The Broad Institute Genomics Platform"/>
            <consortium name="The Broad Institute Genome Sequencing Center for Infectious Disease"/>
            <person name="Wu L."/>
            <person name="Ma J."/>
        </authorList>
    </citation>
    <scope>NUCLEOTIDE SEQUENCE [LARGE SCALE GENOMIC DNA]</scope>
    <source>
        <strain evidence="4">JCM 3053</strain>
    </source>
</reference>